<dbReference type="AlphaFoldDB" id="A0A3M2S9G9"/>
<name>A0A3M2S9G9_9HYPO</name>
<keyword evidence="2" id="KW-1185">Reference proteome</keyword>
<organism evidence="1 2">
    <name type="scientific">Fusarium kuroshium</name>
    <dbReference type="NCBI Taxonomy" id="2010991"/>
    <lineage>
        <taxon>Eukaryota</taxon>
        <taxon>Fungi</taxon>
        <taxon>Dikarya</taxon>
        <taxon>Ascomycota</taxon>
        <taxon>Pezizomycotina</taxon>
        <taxon>Sordariomycetes</taxon>
        <taxon>Hypocreomycetidae</taxon>
        <taxon>Hypocreales</taxon>
        <taxon>Nectriaceae</taxon>
        <taxon>Fusarium</taxon>
        <taxon>Fusarium solani species complex</taxon>
    </lineage>
</organism>
<accession>A0A3M2S9G9</accession>
<evidence type="ECO:0000313" key="1">
    <source>
        <dbReference type="EMBL" id="RMJ14213.1"/>
    </source>
</evidence>
<comment type="caution">
    <text evidence="1">The sequence shown here is derived from an EMBL/GenBank/DDBJ whole genome shotgun (WGS) entry which is preliminary data.</text>
</comment>
<sequence length="108" mass="11938">MNFGYRKALKNIRAYYNIADLLVLGHQGLDDAAMRLKAYHAPSFTSFIEDGLFKTANRLLGATVFNTEEWKIEGDIRSEILDRPLAVWGSILHLSVAGGLPKLISSSG</sequence>
<reference evidence="1 2" key="1">
    <citation type="submission" date="2017-06" db="EMBL/GenBank/DDBJ databases">
        <title>Comparative genomic analysis of Ambrosia Fusariam Clade fungi.</title>
        <authorList>
            <person name="Stajich J.E."/>
            <person name="Carrillo J."/>
            <person name="Kijimoto T."/>
            <person name="Eskalen A."/>
            <person name="O'Donnell K."/>
            <person name="Kasson M."/>
        </authorList>
    </citation>
    <scope>NUCLEOTIDE SEQUENCE [LARGE SCALE GENOMIC DNA]</scope>
    <source>
        <strain evidence="1">UCR3666</strain>
    </source>
</reference>
<gene>
    <name evidence="1" type="ORF">CDV36_006105</name>
</gene>
<dbReference type="Proteomes" id="UP000277212">
    <property type="component" value="Unassembled WGS sequence"/>
</dbReference>
<evidence type="ECO:0000313" key="2">
    <source>
        <dbReference type="Proteomes" id="UP000277212"/>
    </source>
</evidence>
<protein>
    <submittedName>
        <fullName evidence="1">Uncharacterized protein</fullName>
    </submittedName>
</protein>
<dbReference type="OrthoDB" id="5091886at2759"/>
<dbReference type="EMBL" id="NKUJ01000090">
    <property type="protein sequence ID" value="RMJ14213.1"/>
    <property type="molecule type" value="Genomic_DNA"/>
</dbReference>
<proteinExistence type="predicted"/>